<reference evidence="3" key="1">
    <citation type="journal article" date="2020" name="mSystems">
        <title>Genome- and Community-Level Interaction Insights into Carbon Utilization and Element Cycling Functions of Hydrothermarchaeota in Hydrothermal Sediment.</title>
        <authorList>
            <person name="Zhou Z."/>
            <person name="Liu Y."/>
            <person name="Xu W."/>
            <person name="Pan J."/>
            <person name="Luo Z.H."/>
            <person name="Li M."/>
        </authorList>
    </citation>
    <scope>NUCLEOTIDE SEQUENCE [LARGE SCALE GENOMIC DNA]</scope>
    <source>
        <strain evidence="3">HyVt-456</strain>
    </source>
</reference>
<dbReference type="PANTHER" id="PTHR43228">
    <property type="entry name" value="TWO-COMPONENT RESPONSE REGULATOR"/>
    <property type="match status" value="1"/>
</dbReference>
<comment type="caution">
    <text evidence="3">The sequence shown here is derived from an EMBL/GenBank/DDBJ whole genome shotgun (WGS) entry which is preliminary data.</text>
</comment>
<dbReference type="Proteomes" id="UP000886005">
    <property type="component" value="Unassembled WGS sequence"/>
</dbReference>
<name>A0A7V1LJB7_CALAY</name>
<dbReference type="InterPro" id="IPR011006">
    <property type="entry name" value="CheY-like_superfamily"/>
</dbReference>
<organism evidence="3">
    <name type="scientific">Caldithrix abyssi</name>
    <dbReference type="NCBI Taxonomy" id="187145"/>
    <lineage>
        <taxon>Bacteria</taxon>
        <taxon>Pseudomonadati</taxon>
        <taxon>Calditrichota</taxon>
        <taxon>Calditrichia</taxon>
        <taxon>Calditrichales</taxon>
        <taxon>Calditrichaceae</taxon>
        <taxon>Caldithrix</taxon>
    </lineage>
</organism>
<dbReference type="CDD" id="cd17546">
    <property type="entry name" value="REC_hyHK_CKI1_RcsC-like"/>
    <property type="match status" value="1"/>
</dbReference>
<accession>A0A7V1LJB7</accession>
<dbReference type="SUPFAM" id="SSF52172">
    <property type="entry name" value="CheY-like"/>
    <property type="match status" value="1"/>
</dbReference>
<sequence>MKFSGNLPIDNGTDITGKNNVKNIRALIVEDVFLIQRVIERFIEPYGTFRVSNNGKEALKIYAEYFFNGEAFNLVCLDIYLPEMNGLKVLKHIREFEKEIHLSEDERSKIVIISSVTHPGTLQQAYDLGCDYYITKPFSKDDVVRALKKLKLIS</sequence>
<dbReference type="AlphaFoldDB" id="A0A7V1LJB7"/>
<dbReference type="PROSITE" id="PS50110">
    <property type="entry name" value="RESPONSE_REGULATORY"/>
    <property type="match status" value="1"/>
</dbReference>
<feature type="domain" description="Response regulatory" evidence="2">
    <location>
        <begin position="25"/>
        <end position="151"/>
    </location>
</feature>
<gene>
    <name evidence="3" type="ORF">ENJ10_00130</name>
</gene>
<protein>
    <submittedName>
        <fullName evidence="3">Response regulator</fullName>
    </submittedName>
</protein>
<dbReference type="InterPro" id="IPR052048">
    <property type="entry name" value="ST_Response_Regulator"/>
</dbReference>
<proteinExistence type="predicted"/>
<dbReference type="EMBL" id="DRLD01000003">
    <property type="protein sequence ID" value="HED09068.1"/>
    <property type="molecule type" value="Genomic_DNA"/>
</dbReference>
<evidence type="ECO:0000259" key="2">
    <source>
        <dbReference type="PROSITE" id="PS50110"/>
    </source>
</evidence>
<keyword evidence="1" id="KW-0597">Phosphoprotein</keyword>
<feature type="modified residue" description="4-aspartylphosphate" evidence="1">
    <location>
        <position position="78"/>
    </location>
</feature>
<dbReference type="PANTHER" id="PTHR43228:SF1">
    <property type="entry name" value="TWO-COMPONENT RESPONSE REGULATOR ARR22"/>
    <property type="match status" value="1"/>
</dbReference>
<evidence type="ECO:0000313" key="3">
    <source>
        <dbReference type="EMBL" id="HED09068.1"/>
    </source>
</evidence>
<dbReference type="SMART" id="SM00448">
    <property type="entry name" value="REC"/>
    <property type="match status" value="1"/>
</dbReference>
<evidence type="ECO:0000256" key="1">
    <source>
        <dbReference type="PROSITE-ProRule" id="PRU00169"/>
    </source>
</evidence>
<dbReference type="Pfam" id="PF00072">
    <property type="entry name" value="Response_reg"/>
    <property type="match status" value="1"/>
</dbReference>
<dbReference type="GO" id="GO:0000160">
    <property type="term" value="P:phosphorelay signal transduction system"/>
    <property type="evidence" value="ECO:0007669"/>
    <property type="project" value="InterPro"/>
</dbReference>
<dbReference type="Gene3D" id="3.40.50.2300">
    <property type="match status" value="1"/>
</dbReference>
<dbReference type="InterPro" id="IPR001789">
    <property type="entry name" value="Sig_transdc_resp-reg_receiver"/>
</dbReference>